<sequence>MHLRYGPRGRLGGRGGSGRARPFWPRLHAPEGLLDVSSDAGADTGSQVGEPLPPKPALHNVLGNTACGCSSAALDCQTGGSAHVRFQEADIFRSAAKKKKRDIMNPILAPGSASVKSEPDGDSAGAARLDDIAFCARELAAVKARNAAHGSGSGVVVKTETAGIDDAAARKALGRQKSGLDRVQKHTGGGAAKSAATASGSNAPSAASIVGTYKLRCAGIEEEWDDIKIDEMKLRVAPSTHVPGVYVADFNLGVLEGQMLIGTDRAAIRKCARALDRRPRRRYHRGAYQSEEDPWENWKADEPAAAEGGDGEGKKPFVHTRYLLNWRGYETGEGEVECGDWWGDLKFADARLTQFEGEMEVGFVSNDVIVRGTKVSGEVPRVNMRDWYENSGYR</sequence>
<dbReference type="Proteomes" id="UP000006039">
    <property type="component" value="Unassembled WGS sequence"/>
</dbReference>
<evidence type="ECO:0000313" key="2">
    <source>
        <dbReference type="EMBL" id="EJT71020.1"/>
    </source>
</evidence>
<name>J3PEW2_GAET3</name>
<gene>
    <name evidence="3" type="primary">20352499</name>
    <name evidence="2" type="ORF">GGTG_12041</name>
</gene>
<organism evidence="2">
    <name type="scientific">Gaeumannomyces tritici (strain R3-111a-1)</name>
    <name type="common">Wheat and barley take-all root rot fungus</name>
    <name type="synonym">Gaeumannomyces graminis var. tritici</name>
    <dbReference type="NCBI Taxonomy" id="644352"/>
    <lineage>
        <taxon>Eukaryota</taxon>
        <taxon>Fungi</taxon>
        <taxon>Dikarya</taxon>
        <taxon>Ascomycota</taxon>
        <taxon>Pezizomycotina</taxon>
        <taxon>Sordariomycetes</taxon>
        <taxon>Sordariomycetidae</taxon>
        <taxon>Magnaporthales</taxon>
        <taxon>Magnaporthaceae</taxon>
        <taxon>Gaeumannomyces</taxon>
    </lineage>
</organism>
<evidence type="ECO:0000256" key="1">
    <source>
        <dbReference type="SAM" id="MobiDB-lite"/>
    </source>
</evidence>
<evidence type="ECO:0000313" key="3">
    <source>
        <dbReference type="EnsemblFungi" id="EJT71020"/>
    </source>
</evidence>
<feature type="compositionally biased region" description="Gly residues" evidence="1">
    <location>
        <begin position="9"/>
        <end position="18"/>
    </location>
</feature>
<evidence type="ECO:0000313" key="4">
    <source>
        <dbReference type="Proteomes" id="UP000006039"/>
    </source>
</evidence>
<dbReference type="AlphaFoldDB" id="J3PEW2"/>
<feature type="compositionally biased region" description="Low complexity" evidence="1">
    <location>
        <begin position="192"/>
        <end position="203"/>
    </location>
</feature>
<dbReference type="GeneID" id="20352499"/>
<reference evidence="3" key="5">
    <citation type="submission" date="2018-04" db="UniProtKB">
        <authorList>
            <consortium name="EnsemblFungi"/>
        </authorList>
    </citation>
    <scope>IDENTIFICATION</scope>
    <source>
        <strain evidence="3">R3-111a-1</strain>
    </source>
</reference>
<dbReference type="OrthoDB" id="4630416at2759"/>
<dbReference type="eggNOG" id="ENOG502RN70">
    <property type="taxonomic scope" value="Eukaryota"/>
</dbReference>
<dbReference type="VEuPathDB" id="FungiDB:GGTG_12041"/>
<protein>
    <submittedName>
        <fullName evidence="2 3">Uncharacterized protein</fullName>
    </submittedName>
</protein>
<dbReference type="EMBL" id="GL385401">
    <property type="protein sequence ID" value="EJT71020.1"/>
    <property type="molecule type" value="Genomic_DNA"/>
</dbReference>
<dbReference type="STRING" id="644352.J3PEW2"/>
<dbReference type="HOGENOM" id="CLU_700287_0_0_1"/>
<feature type="region of interest" description="Disordered" evidence="1">
    <location>
        <begin position="285"/>
        <end position="311"/>
    </location>
</feature>
<feature type="region of interest" description="Disordered" evidence="1">
    <location>
        <begin position="1"/>
        <end position="57"/>
    </location>
</feature>
<reference evidence="3" key="4">
    <citation type="journal article" date="2015" name="G3 (Bethesda)">
        <title>Genome sequences of three phytopathogenic species of the Magnaporthaceae family of fungi.</title>
        <authorList>
            <person name="Okagaki L.H."/>
            <person name="Nunes C.C."/>
            <person name="Sailsbery J."/>
            <person name="Clay B."/>
            <person name="Brown D."/>
            <person name="John T."/>
            <person name="Oh Y."/>
            <person name="Young N."/>
            <person name="Fitzgerald M."/>
            <person name="Haas B.J."/>
            <person name="Zeng Q."/>
            <person name="Young S."/>
            <person name="Adiconis X."/>
            <person name="Fan L."/>
            <person name="Levin J.Z."/>
            <person name="Mitchell T.K."/>
            <person name="Okubara P.A."/>
            <person name="Farman M.L."/>
            <person name="Kohn L.M."/>
            <person name="Birren B."/>
            <person name="Ma L.-J."/>
            <person name="Dean R.A."/>
        </authorList>
    </citation>
    <scope>NUCLEOTIDE SEQUENCE</scope>
    <source>
        <strain evidence="3">R3-111a-1</strain>
    </source>
</reference>
<keyword evidence="4" id="KW-1185">Reference proteome</keyword>
<reference evidence="4" key="1">
    <citation type="submission" date="2010-07" db="EMBL/GenBank/DDBJ databases">
        <title>The genome sequence of Gaeumannomyces graminis var. tritici strain R3-111a-1.</title>
        <authorList>
            <consortium name="The Broad Institute Genome Sequencing Platform"/>
            <person name="Ma L.-J."/>
            <person name="Dead R."/>
            <person name="Young S."/>
            <person name="Zeng Q."/>
            <person name="Koehrsen M."/>
            <person name="Alvarado L."/>
            <person name="Berlin A."/>
            <person name="Chapman S.B."/>
            <person name="Chen Z."/>
            <person name="Freedman E."/>
            <person name="Gellesch M."/>
            <person name="Goldberg J."/>
            <person name="Griggs A."/>
            <person name="Gujja S."/>
            <person name="Heilman E.R."/>
            <person name="Heiman D."/>
            <person name="Hepburn T."/>
            <person name="Howarth C."/>
            <person name="Jen D."/>
            <person name="Larson L."/>
            <person name="Mehta T."/>
            <person name="Neiman D."/>
            <person name="Pearson M."/>
            <person name="Roberts A."/>
            <person name="Saif S."/>
            <person name="Shea T."/>
            <person name="Shenoy N."/>
            <person name="Sisk P."/>
            <person name="Stolte C."/>
            <person name="Sykes S."/>
            <person name="Walk T."/>
            <person name="White J."/>
            <person name="Yandava C."/>
            <person name="Haas B."/>
            <person name="Nusbaum C."/>
            <person name="Birren B."/>
        </authorList>
    </citation>
    <scope>NUCLEOTIDE SEQUENCE [LARGE SCALE GENOMIC DNA]</scope>
    <source>
        <strain evidence="4">R3-111a-1</strain>
    </source>
</reference>
<reference evidence="2" key="3">
    <citation type="submission" date="2010-09" db="EMBL/GenBank/DDBJ databases">
        <title>Annotation of Gaeumannomyces graminis var. tritici R3-111a-1.</title>
        <authorList>
            <consortium name="The Broad Institute Genome Sequencing Platform"/>
            <person name="Ma L.-J."/>
            <person name="Dead R."/>
            <person name="Young S.K."/>
            <person name="Zeng Q."/>
            <person name="Gargeya S."/>
            <person name="Fitzgerald M."/>
            <person name="Haas B."/>
            <person name="Abouelleil A."/>
            <person name="Alvarado L."/>
            <person name="Arachchi H.M."/>
            <person name="Berlin A."/>
            <person name="Brown A."/>
            <person name="Chapman S.B."/>
            <person name="Chen Z."/>
            <person name="Dunbar C."/>
            <person name="Freedman E."/>
            <person name="Gearin G."/>
            <person name="Gellesch M."/>
            <person name="Goldberg J."/>
            <person name="Griggs A."/>
            <person name="Gujja S."/>
            <person name="Heiman D."/>
            <person name="Howarth C."/>
            <person name="Larson L."/>
            <person name="Lui A."/>
            <person name="MacDonald P.J.P."/>
            <person name="Mehta T."/>
            <person name="Montmayeur A."/>
            <person name="Murphy C."/>
            <person name="Neiman D."/>
            <person name="Pearson M."/>
            <person name="Priest M."/>
            <person name="Roberts A."/>
            <person name="Saif S."/>
            <person name="Shea T."/>
            <person name="Shenoy N."/>
            <person name="Sisk P."/>
            <person name="Stolte C."/>
            <person name="Sykes S."/>
            <person name="Yandava C."/>
            <person name="Wortman J."/>
            <person name="Nusbaum C."/>
            <person name="Birren B."/>
        </authorList>
    </citation>
    <scope>NUCLEOTIDE SEQUENCE</scope>
    <source>
        <strain evidence="2">R3-111a-1</strain>
    </source>
</reference>
<accession>J3PEW2</accession>
<dbReference type="EnsemblFungi" id="EJT71020">
    <property type="protein sequence ID" value="EJT71020"/>
    <property type="gene ID" value="GGTG_12041"/>
</dbReference>
<proteinExistence type="predicted"/>
<feature type="region of interest" description="Disordered" evidence="1">
    <location>
        <begin position="175"/>
        <end position="205"/>
    </location>
</feature>
<reference evidence="2" key="2">
    <citation type="submission" date="2010-07" db="EMBL/GenBank/DDBJ databases">
        <authorList>
            <consortium name="The Broad Institute Genome Sequencing Platform"/>
            <consortium name="Broad Institute Genome Sequencing Center for Infectious Disease"/>
            <person name="Ma L.-J."/>
            <person name="Dead R."/>
            <person name="Young S."/>
            <person name="Zeng Q."/>
            <person name="Koehrsen M."/>
            <person name="Alvarado L."/>
            <person name="Berlin A."/>
            <person name="Chapman S.B."/>
            <person name="Chen Z."/>
            <person name="Freedman E."/>
            <person name="Gellesch M."/>
            <person name="Goldberg J."/>
            <person name="Griggs A."/>
            <person name="Gujja S."/>
            <person name="Heilman E.R."/>
            <person name="Heiman D."/>
            <person name="Hepburn T."/>
            <person name="Howarth C."/>
            <person name="Jen D."/>
            <person name="Larson L."/>
            <person name="Mehta T."/>
            <person name="Neiman D."/>
            <person name="Pearson M."/>
            <person name="Roberts A."/>
            <person name="Saif S."/>
            <person name="Shea T."/>
            <person name="Shenoy N."/>
            <person name="Sisk P."/>
            <person name="Stolte C."/>
            <person name="Sykes S."/>
            <person name="Walk T."/>
            <person name="White J."/>
            <person name="Yandava C."/>
            <person name="Haas B."/>
            <person name="Nusbaum C."/>
            <person name="Birren B."/>
        </authorList>
    </citation>
    <scope>NUCLEOTIDE SEQUENCE</scope>
    <source>
        <strain evidence="2">R3-111a-1</strain>
    </source>
</reference>
<dbReference type="RefSeq" id="XP_009228198.1">
    <property type="nucleotide sequence ID" value="XM_009229934.1"/>
</dbReference>